<dbReference type="Proteomes" id="UP000765509">
    <property type="component" value="Unassembled WGS sequence"/>
</dbReference>
<evidence type="ECO:0000256" key="1">
    <source>
        <dbReference type="SAM" id="SignalP"/>
    </source>
</evidence>
<sequence>MFSKGFCLQSTVFLLALCANPFSSKPLIHCNIGYNAIANGYPSSDPNVPLPLVRCNFANKKATYDFDCQPDSCTGLILSQECKIDNRNPVEHGFSISRNELQSYKLASDPKYLGKLCRNCGSIDPSGRAFEPQGPTNKRYMSASRRYNYQLHKLQSIPEPEQKLSSYILKSSIGVEFFIAA</sequence>
<evidence type="ECO:0000313" key="2">
    <source>
        <dbReference type="EMBL" id="MBW0541308.1"/>
    </source>
</evidence>
<feature type="chain" id="PRO_5040171802" evidence="1">
    <location>
        <begin position="25"/>
        <end position="181"/>
    </location>
</feature>
<evidence type="ECO:0000313" key="3">
    <source>
        <dbReference type="Proteomes" id="UP000765509"/>
    </source>
</evidence>
<name>A0A9Q3FJS2_9BASI</name>
<comment type="caution">
    <text evidence="2">The sequence shown here is derived from an EMBL/GenBank/DDBJ whole genome shotgun (WGS) entry which is preliminary data.</text>
</comment>
<reference evidence="2" key="1">
    <citation type="submission" date="2021-03" db="EMBL/GenBank/DDBJ databases">
        <title>Draft genome sequence of rust myrtle Austropuccinia psidii MF-1, a brazilian biotype.</title>
        <authorList>
            <person name="Quecine M.C."/>
            <person name="Pachon D.M.R."/>
            <person name="Bonatelli M.L."/>
            <person name="Correr F.H."/>
            <person name="Franceschini L.M."/>
            <person name="Leite T.F."/>
            <person name="Margarido G.R.A."/>
            <person name="Almeida C.A."/>
            <person name="Ferrarezi J.A."/>
            <person name="Labate C.A."/>
        </authorList>
    </citation>
    <scope>NUCLEOTIDE SEQUENCE</scope>
    <source>
        <strain evidence="2">MF-1</strain>
    </source>
</reference>
<dbReference type="AlphaFoldDB" id="A0A9Q3FJS2"/>
<accession>A0A9Q3FJS2</accession>
<keyword evidence="3" id="KW-1185">Reference proteome</keyword>
<feature type="signal peptide" evidence="1">
    <location>
        <begin position="1"/>
        <end position="24"/>
    </location>
</feature>
<organism evidence="2 3">
    <name type="scientific">Austropuccinia psidii MF-1</name>
    <dbReference type="NCBI Taxonomy" id="1389203"/>
    <lineage>
        <taxon>Eukaryota</taxon>
        <taxon>Fungi</taxon>
        <taxon>Dikarya</taxon>
        <taxon>Basidiomycota</taxon>
        <taxon>Pucciniomycotina</taxon>
        <taxon>Pucciniomycetes</taxon>
        <taxon>Pucciniales</taxon>
        <taxon>Sphaerophragmiaceae</taxon>
        <taxon>Austropuccinia</taxon>
    </lineage>
</organism>
<keyword evidence="1" id="KW-0732">Signal</keyword>
<gene>
    <name evidence="2" type="ORF">O181_081023</name>
</gene>
<dbReference type="EMBL" id="AVOT02045975">
    <property type="protein sequence ID" value="MBW0541308.1"/>
    <property type="molecule type" value="Genomic_DNA"/>
</dbReference>
<protein>
    <submittedName>
        <fullName evidence="2">Uncharacterized protein</fullName>
    </submittedName>
</protein>
<proteinExistence type="predicted"/>